<evidence type="ECO:0000313" key="2">
    <source>
        <dbReference type="Proteomes" id="UP001596383"/>
    </source>
</evidence>
<comment type="caution">
    <text evidence="1">The sequence shown here is derived from an EMBL/GenBank/DDBJ whole genome shotgun (WGS) entry which is preliminary data.</text>
</comment>
<name>A0ABD5SR01_9EURY</name>
<dbReference type="RefSeq" id="WP_273738543.1">
    <property type="nucleotide sequence ID" value="NZ_JAQIVI010000149.1"/>
</dbReference>
<dbReference type="AlphaFoldDB" id="A0ABD5SR01"/>
<dbReference type="EMBL" id="JBHSWV010000149">
    <property type="protein sequence ID" value="MFC6765520.1"/>
    <property type="molecule type" value="Genomic_DNA"/>
</dbReference>
<dbReference type="Proteomes" id="UP001596383">
    <property type="component" value="Unassembled WGS sequence"/>
</dbReference>
<evidence type="ECO:0008006" key="3">
    <source>
        <dbReference type="Google" id="ProtNLM"/>
    </source>
</evidence>
<gene>
    <name evidence="1" type="ORF">ACFQE6_11135</name>
</gene>
<organism evidence="1 2">
    <name type="scientific">Natrinema soli</name>
    <dbReference type="NCBI Taxonomy" id="1930624"/>
    <lineage>
        <taxon>Archaea</taxon>
        <taxon>Methanobacteriati</taxon>
        <taxon>Methanobacteriota</taxon>
        <taxon>Stenosarchaea group</taxon>
        <taxon>Halobacteria</taxon>
        <taxon>Halobacteriales</taxon>
        <taxon>Natrialbaceae</taxon>
        <taxon>Natrinema</taxon>
    </lineage>
</organism>
<keyword evidence="2" id="KW-1185">Reference proteome</keyword>
<accession>A0ABD5SR01</accession>
<reference evidence="1 2" key="1">
    <citation type="journal article" date="2019" name="Int. J. Syst. Evol. Microbiol.">
        <title>The Global Catalogue of Microorganisms (GCM) 10K type strain sequencing project: providing services to taxonomists for standard genome sequencing and annotation.</title>
        <authorList>
            <consortium name="The Broad Institute Genomics Platform"/>
            <consortium name="The Broad Institute Genome Sequencing Center for Infectious Disease"/>
            <person name="Wu L."/>
            <person name="Ma J."/>
        </authorList>
    </citation>
    <scope>NUCLEOTIDE SEQUENCE [LARGE SCALE GENOMIC DNA]</scope>
    <source>
        <strain evidence="1 2">LMG 29247</strain>
    </source>
</reference>
<protein>
    <recommendedName>
        <fullName evidence="3">Small CPxCG-related zinc finger protein</fullName>
    </recommendedName>
</protein>
<sequence>MSVWLECDNCGTEHTIPERADEPGSGTVCPSCGERPYTVRRRGLVWHPDP</sequence>
<proteinExistence type="predicted"/>
<evidence type="ECO:0000313" key="1">
    <source>
        <dbReference type="EMBL" id="MFC6765520.1"/>
    </source>
</evidence>